<evidence type="ECO:0000313" key="8">
    <source>
        <dbReference type="Proteomes" id="UP000425916"/>
    </source>
</evidence>
<evidence type="ECO:0000256" key="1">
    <source>
        <dbReference type="ARBA" id="ARBA00011900"/>
    </source>
</evidence>
<proteinExistence type="predicted"/>
<dbReference type="GO" id="GO:0003676">
    <property type="term" value="F:nucleic acid binding"/>
    <property type="evidence" value="ECO:0007669"/>
    <property type="project" value="InterPro"/>
</dbReference>
<protein>
    <recommendedName>
        <fullName evidence="1">site-specific DNA-methyltransferase (adenine-specific)</fullName>
        <ecNumber evidence="1">2.1.1.72</ecNumber>
    </recommendedName>
</protein>
<accession>A0A6I5ZRS7</accession>
<keyword evidence="2 7" id="KW-0489">Methyltransferase</keyword>
<dbReference type="Pfam" id="PF07669">
    <property type="entry name" value="Eco57I"/>
    <property type="match status" value="1"/>
</dbReference>
<evidence type="ECO:0000256" key="3">
    <source>
        <dbReference type="ARBA" id="ARBA00022679"/>
    </source>
</evidence>
<dbReference type="EC" id="2.1.1.72" evidence="1"/>
<evidence type="ECO:0000256" key="2">
    <source>
        <dbReference type="ARBA" id="ARBA00022603"/>
    </source>
</evidence>
<keyword evidence="3" id="KW-0808">Transferase</keyword>
<keyword evidence="4" id="KW-0949">S-adenosyl-L-methionine</keyword>
<dbReference type="EMBL" id="CP046244">
    <property type="protein sequence ID" value="QGP92267.1"/>
    <property type="molecule type" value="Genomic_DNA"/>
</dbReference>
<dbReference type="RefSeq" id="WP_156272935.1">
    <property type="nucleotide sequence ID" value="NZ_CP046244.1"/>
</dbReference>
<dbReference type="InterPro" id="IPR002052">
    <property type="entry name" value="DNA_methylase_N6_adenine_CS"/>
</dbReference>
<organism evidence="7 8">
    <name type="scientific">Neomoorella glycerini</name>
    <dbReference type="NCBI Taxonomy" id="55779"/>
    <lineage>
        <taxon>Bacteria</taxon>
        <taxon>Bacillati</taxon>
        <taxon>Bacillota</taxon>
        <taxon>Clostridia</taxon>
        <taxon>Neomoorellales</taxon>
        <taxon>Neomoorellaceae</taxon>
        <taxon>Neomoorella</taxon>
    </lineage>
</organism>
<dbReference type="InterPro" id="IPR029063">
    <property type="entry name" value="SAM-dependent_MTases_sf"/>
</dbReference>
<dbReference type="PANTHER" id="PTHR33841:SF4">
    <property type="entry name" value="RESTRICTION MODIFICATION SYSTEM DNA SPECIFICITY DOMAIN"/>
    <property type="match status" value="1"/>
</dbReference>
<dbReference type="REBASE" id="368021">
    <property type="entry name" value="Mgl11254ORF16380P"/>
</dbReference>
<sequence length="1097" mass="124448">MSLDILETERIIKEEAPRVAALIRQAGIGGNEEQFRQRVAPAIEEFGRRLGLNFHTEHERTLLNGRADTVYNRLVVEYERPRSLNKSNKTRSNRHALDQVKQYIDALHRLERHRRERLAGVVLDGTYYIFARYKEDRWLEDDPLPVSPASTERFLRYLTSLSTEKAVTPDKLIDDFGENTVISRKVVSTFYKAVIQSYSSRVKVLFDQWSRQFREICGYAENSSKLEIGAVARRFGVQSTRVETLPFFFALHTYYATFIKILAMQVVTYYAFPRLGTGLAQVASFPPDELLKYLRKNLQEGGIFREFGLKNFLEGDFFNWYLDTWDEAIASALSSLIATLADYSLVTLDVDPEETRDLLKKLYQQLVPASLRHNLGEYYTPDWLAERLLNQLEAGKFQGDLNKKILDPACGSGTFLVLAIRKMREYALEKMIPESQVLEKILEGVVGFDLNPLAVISARTNYLLAIGDLLAHRRGEVDIPVYLADSILTPSEEQNPLKSMQQNAVSFKAAEPVGTFTLPKSLVDASYVDRLTGLLEEGVRDKLSLAQFHRRLLASFPLLGGQDERDIALVENLYQKLLDLEAGGLNGIWASIIKNAFQPLFRQNYFDYVVGNPPWVNWESLPEDYRADTKFLWEYYGLFPHGGMDTILGKGKKDISMLLTYVAMDRYLKPQGKLGFVITQSVFKTSGAGQGFRRFKLPGEVPVRVMFVDDLSELQPFEGASNRTSIVILQKGMPNRYPVGYNYWRKSGRGNRISPDLDLDEVLRRVRVMQFAAGPVAADDPTSAWLTGREKAIKAVKKIIGLSEYKAHEGVNSGGANGVYWVEIVGRRPDGLVVVSNITEGTKREVEEVTAAIEPDLLYPLLRGRDVRKWQARPSAWIIMAQDPVRRRGIPEDEMVERYPRTYSYLKRFEEVLRERAAFKRYFIRKDRNGNVIETGPFYSMFDVGDYTFNPYKVVWPNIASKIEAAVIDKLLDGKVLLPQHIVTLIACGEPAEAHYLCALMNSSTVNFALQSYSMKGGKSFGDPHILENVAIPIFDPTNKLHFTLASLSQKAHTMVVNGDNKALAEIEEEIDLLAARLWGLTEAELKDIKDSLAELA</sequence>
<keyword evidence="8" id="KW-1185">Reference proteome</keyword>
<dbReference type="OrthoDB" id="9814572at2"/>
<evidence type="ECO:0000256" key="4">
    <source>
        <dbReference type="ARBA" id="ARBA00022691"/>
    </source>
</evidence>
<dbReference type="AlphaFoldDB" id="A0A6I5ZRS7"/>
<reference evidence="7 8" key="1">
    <citation type="submission" date="2019-11" db="EMBL/GenBank/DDBJ databases">
        <title>Genome sequence of Moorella glycerini DSM11254.</title>
        <authorList>
            <person name="Poehlein A."/>
            <person name="Boeer T."/>
            <person name="Daniel R."/>
        </authorList>
    </citation>
    <scope>NUCLEOTIDE SEQUENCE [LARGE SCALE GENOMIC DNA]</scope>
    <source>
        <strain evidence="7 8">DSM 11254</strain>
    </source>
</reference>
<feature type="domain" description="Type II methyltransferase M.TaqI-like" evidence="6">
    <location>
        <begin position="445"/>
        <end position="695"/>
    </location>
</feature>
<dbReference type="Gene3D" id="3.40.50.150">
    <property type="entry name" value="Vaccinia Virus protein VP39"/>
    <property type="match status" value="1"/>
</dbReference>
<dbReference type="GO" id="GO:0032259">
    <property type="term" value="P:methylation"/>
    <property type="evidence" value="ECO:0007669"/>
    <property type="project" value="UniProtKB-KW"/>
</dbReference>
<evidence type="ECO:0000259" key="6">
    <source>
        <dbReference type="Pfam" id="PF07669"/>
    </source>
</evidence>
<dbReference type="InterPro" id="IPR011639">
    <property type="entry name" value="MethylTrfase_TaqI-like_dom"/>
</dbReference>
<gene>
    <name evidence="7" type="ORF">MGLY_16380</name>
</gene>
<dbReference type="GO" id="GO:0006304">
    <property type="term" value="P:DNA modification"/>
    <property type="evidence" value="ECO:0007669"/>
    <property type="project" value="InterPro"/>
</dbReference>
<comment type="catalytic activity">
    <reaction evidence="5">
        <text>a 2'-deoxyadenosine in DNA + S-adenosyl-L-methionine = an N(6)-methyl-2'-deoxyadenosine in DNA + S-adenosyl-L-homocysteine + H(+)</text>
        <dbReference type="Rhea" id="RHEA:15197"/>
        <dbReference type="Rhea" id="RHEA-COMP:12418"/>
        <dbReference type="Rhea" id="RHEA-COMP:12419"/>
        <dbReference type="ChEBI" id="CHEBI:15378"/>
        <dbReference type="ChEBI" id="CHEBI:57856"/>
        <dbReference type="ChEBI" id="CHEBI:59789"/>
        <dbReference type="ChEBI" id="CHEBI:90615"/>
        <dbReference type="ChEBI" id="CHEBI:90616"/>
        <dbReference type="EC" id="2.1.1.72"/>
    </reaction>
</comment>
<name>A0A6I5ZRS7_9FIRM</name>
<dbReference type="SUPFAM" id="SSF53335">
    <property type="entry name" value="S-adenosyl-L-methionine-dependent methyltransferases"/>
    <property type="match status" value="1"/>
</dbReference>
<evidence type="ECO:0000256" key="5">
    <source>
        <dbReference type="ARBA" id="ARBA00047942"/>
    </source>
</evidence>
<dbReference type="GO" id="GO:0009007">
    <property type="term" value="F:site-specific DNA-methyltransferase (adenine-specific) activity"/>
    <property type="evidence" value="ECO:0007669"/>
    <property type="project" value="UniProtKB-EC"/>
</dbReference>
<dbReference type="InterPro" id="IPR050953">
    <property type="entry name" value="N4_N6_ade-DNA_methylase"/>
</dbReference>
<dbReference type="Proteomes" id="UP000425916">
    <property type="component" value="Chromosome"/>
</dbReference>
<dbReference type="PRINTS" id="PR00507">
    <property type="entry name" value="N12N6MTFRASE"/>
</dbReference>
<dbReference type="PROSITE" id="PS00092">
    <property type="entry name" value="N6_MTASE"/>
    <property type="match status" value="1"/>
</dbReference>
<dbReference type="PANTHER" id="PTHR33841">
    <property type="entry name" value="DNA METHYLTRANSFERASE YEEA-RELATED"/>
    <property type="match status" value="1"/>
</dbReference>
<evidence type="ECO:0000313" key="7">
    <source>
        <dbReference type="EMBL" id="QGP92267.1"/>
    </source>
</evidence>